<reference evidence="7 8" key="1">
    <citation type="submission" date="2015-05" db="EMBL/GenBank/DDBJ databases">
        <authorList>
            <person name="Tang B."/>
            <person name="Yu Y."/>
        </authorList>
    </citation>
    <scope>NUCLEOTIDE SEQUENCE [LARGE SCALE GENOMIC DNA]</scope>
    <source>
        <strain evidence="7 8">DSM 7029</strain>
    </source>
</reference>
<evidence type="ECO:0000256" key="6">
    <source>
        <dbReference type="SAM" id="MobiDB-lite"/>
    </source>
</evidence>
<feature type="region of interest" description="Disordered" evidence="6">
    <location>
        <begin position="111"/>
        <end position="135"/>
    </location>
</feature>
<dbReference type="InterPro" id="IPR010583">
    <property type="entry name" value="MipA"/>
</dbReference>
<dbReference type="Proteomes" id="UP000035352">
    <property type="component" value="Chromosome"/>
</dbReference>
<organism evidence="7 8">
    <name type="scientific">Caldimonas brevitalea</name>
    <dbReference type="NCBI Taxonomy" id="413882"/>
    <lineage>
        <taxon>Bacteria</taxon>
        <taxon>Pseudomonadati</taxon>
        <taxon>Pseudomonadota</taxon>
        <taxon>Betaproteobacteria</taxon>
        <taxon>Burkholderiales</taxon>
        <taxon>Sphaerotilaceae</taxon>
        <taxon>Caldimonas</taxon>
    </lineage>
</organism>
<keyword evidence="5" id="KW-0998">Cell outer membrane</keyword>
<name>A0A0G3BJH3_9BURK</name>
<evidence type="ECO:0000256" key="4">
    <source>
        <dbReference type="ARBA" id="ARBA00023136"/>
    </source>
</evidence>
<dbReference type="RefSeq" id="WP_053013330.1">
    <property type="nucleotide sequence ID" value="NZ_CP011371.1"/>
</dbReference>
<evidence type="ECO:0000313" key="7">
    <source>
        <dbReference type="EMBL" id="AKJ27526.1"/>
    </source>
</evidence>
<dbReference type="PANTHER" id="PTHR38776">
    <property type="entry name" value="MLTA-INTERACTING PROTEIN-RELATED"/>
    <property type="match status" value="1"/>
</dbReference>
<dbReference type="EMBL" id="CP011371">
    <property type="protein sequence ID" value="AKJ27526.1"/>
    <property type="molecule type" value="Genomic_DNA"/>
</dbReference>
<evidence type="ECO:0000256" key="3">
    <source>
        <dbReference type="ARBA" id="ARBA00022729"/>
    </source>
</evidence>
<keyword evidence="4" id="KW-0472">Membrane</keyword>
<accession>A0A0G3BJH3</accession>
<dbReference type="OrthoDB" id="8585044at2"/>
<dbReference type="Pfam" id="PF06629">
    <property type="entry name" value="MipA"/>
    <property type="match status" value="1"/>
</dbReference>
<comment type="subcellular location">
    <subcellularLocation>
        <location evidence="1">Cell outer membrane</location>
    </subcellularLocation>
</comment>
<dbReference type="SUPFAM" id="SSF56935">
    <property type="entry name" value="Porins"/>
    <property type="match status" value="1"/>
</dbReference>
<dbReference type="AlphaFoldDB" id="A0A0G3BJH3"/>
<keyword evidence="8" id="KW-1185">Reference proteome</keyword>
<gene>
    <name evidence="7" type="ORF">AAW51_0835</name>
</gene>
<evidence type="ECO:0008006" key="9">
    <source>
        <dbReference type="Google" id="ProtNLM"/>
    </source>
</evidence>
<dbReference type="STRING" id="413882.AAW51_0835"/>
<keyword evidence="3" id="KW-0732">Signal</keyword>
<evidence type="ECO:0000313" key="8">
    <source>
        <dbReference type="Proteomes" id="UP000035352"/>
    </source>
</evidence>
<dbReference type="KEGG" id="pbh:AAW51_0835"/>
<dbReference type="PANTHER" id="PTHR38776:SF1">
    <property type="entry name" value="MLTA-INTERACTING PROTEIN-RELATED"/>
    <property type="match status" value="1"/>
</dbReference>
<sequence>MSLARLSAPAIAVWLGAVLLPLASAAQTMVRPSPATSPATQKNWSVMLGVGATWTPDYQGSEDHSTSAIPLLHATVKTSIGRFGLGDIPGPRGPFVTYTFHESAQWSLGVGMGREPGRRERDASGSTPGSETLRGMGEIDSATAYGLFAIYRLEGWRLTGVWRGVSRSDGHGGRLADVQLSYTLPAIGRLVPEVSGGFTWADDRYMQSLFGVSAEQSARSGYAVYSAGSGVRDYSATLGARYRVTPEVVLLGRLGVSRLAGDAANSPIVQDKVQPSALLGVAYQW</sequence>
<proteinExistence type="inferred from homology"/>
<evidence type="ECO:0000256" key="1">
    <source>
        <dbReference type="ARBA" id="ARBA00004442"/>
    </source>
</evidence>
<comment type="similarity">
    <text evidence="2">Belongs to the MipA/OmpV family.</text>
</comment>
<protein>
    <recommendedName>
        <fullName evidence="9">MipA/OmpV family protein</fullName>
    </recommendedName>
</protein>
<dbReference type="GO" id="GO:0009279">
    <property type="term" value="C:cell outer membrane"/>
    <property type="evidence" value="ECO:0007669"/>
    <property type="project" value="UniProtKB-SubCell"/>
</dbReference>
<evidence type="ECO:0000256" key="2">
    <source>
        <dbReference type="ARBA" id="ARBA00005722"/>
    </source>
</evidence>
<evidence type="ECO:0000256" key="5">
    <source>
        <dbReference type="ARBA" id="ARBA00023237"/>
    </source>
</evidence>